<dbReference type="OrthoDB" id="1391917at2"/>
<protein>
    <submittedName>
        <fullName evidence="2">VCBS repeat-containing protein</fullName>
    </submittedName>
</protein>
<keyword evidence="3" id="KW-1185">Reference proteome</keyword>
<dbReference type="PANTHER" id="PTHR44103:SF1">
    <property type="entry name" value="PROPROTEIN CONVERTASE P"/>
    <property type="match status" value="1"/>
</dbReference>
<dbReference type="PANTHER" id="PTHR44103">
    <property type="entry name" value="PROPROTEIN CONVERTASE P"/>
    <property type="match status" value="1"/>
</dbReference>
<sequence length="509" mass="55954">MNRLILFSVCSAVLLTVWSCGRRPPKGPSHSPDGEALARIHCQACHAFPEPASLPKAAWEEYVLPRMGYFLGLYEGGTITRQALLEAGPGGAKVAQAKVFPEAPLIDTASWQKIKAYYLRHAPEDFGPPQLLPLDDTRVFQARFPNYALSPPSTTLVKAAPGGIYVGDAHTQSLYLFDAKLRLQQRAKVREGAVSLHLSEGKAMATVMGSFSPTDAPTGFMLELPLNGAQPPRIRIDSLQRPVHASFADLNGDGLEDIVVAEFAKWTGRLAWWEAQANGTFRPHTLRASPGAIKTAIEDFNGDGQPDILALFGQGDEGFDLYLNQGQGNFSRQQALRLPPSFGSSSFQLMDYDSDGQHDIIYTAGDNADYPPVLKPYHGIYIFRNTGQGHFEQAEFWPLHGAYAALPADYDLDGDIDIAAISFFPDFERQPEASFVFFENLGGWEMKASTFPQSTLGRWIVMDKADIDQDGDEDLLLGSLAFEVLPSRGEAEKWTAQGIPFVLLENQTR</sequence>
<name>A0A5C6RKV5_9BACT</name>
<evidence type="ECO:0000256" key="1">
    <source>
        <dbReference type="ARBA" id="ARBA00022729"/>
    </source>
</evidence>
<dbReference type="Gene3D" id="2.130.10.130">
    <property type="entry name" value="Integrin alpha, N-terminal"/>
    <property type="match status" value="1"/>
</dbReference>
<accession>A0A5C6RKV5</accession>
<dbReference type="InterPro" id="IPR013517">
    <property type="entry name" value="FG-GAP"/>
</dbReference>
<dbReference type="EMBL" id="VOOR01000027">
    <property type="protein sequence ID" value="TXB62575.1"/>
    <property type="molecule type" value="Genomic_DNA"/>
</dbReference>
<dbReference type="SUPFAM" id="SSF69318">
    <property type="entry name" value="Integrin alpha N-terminal domain"/>
    <property type="match status" value="1"/>
</dbReference>
<dbReference type="Proteomes" id="UP000321580">
    <property type="component" value="Unassembled WGS sequence"/>
</dbReference>
<gene>
    <name evidence="2" type="ORF">FRY97_13230</name>
</gene>
<evidence type="ECO:0000313" key="2">
    <source>
        <dbReference type="EMBL" id="TXB62575.1"/>
    </source>
</evidence>
<proteinExistence type="predicted"/>
<dbReference type="AlphaFoldDB" id="A0A5C6RKV5"/>
<keyword evidence="1" id="KW-0732">Signal</keyword>
<dbReference type="InterPro" id="IPR028994">
    <property type="entry name" value="Integrin_alpha_N"/>
</dbReference>
<reference evidence="2 3" key="1">
    <citation type="submission" date="2019-08" db="EMBL/GenBank/DDBJ databases">
        <title>Genome of Phaeodactylibacter luteus.</title>
        <authorList>
            <person name="Bowman J.P."/>
        </authorList>
    </citation>
    <scope>NUCLEOTIDE SEQUENCE [LARGE SCALE GENOMIC DNA]</scope>
    <source>
        <strain evidence="2 3">KCTC 42180</strain>
    </source>
</reference>
<dbReference type="RefSeq" id="WP_147168023.1">
    <property type="nucleotide sequence ID" value="NZ_VOOR01000027.1"/>
</dbReference>
<dbReference type="Pfam" id="PF13517">
    <property type="entry name" value="FG-GAP_3"/>
    <property type="match status" value="1"/>
</dbReference>
<evidence type="ECO:0000313" key="3">
    <source>
        <dbReference type="Proteomes" id="UP000321580"/>
    </source>
</evidence>
<comment type="caution">
    <text evidence="2">The sequence shown here is derived from an EMBL/GenBank/DDBJ whole genome shotgun (WGS) entry which is preliminary data.</text>
</comment>
<organism evidence="2 3">
    <name type="scientific">Phaeodactylibacter luteus</name>
    <dbReference type="NCBI Taxonomy" id="1564516"/>
    <lineage>
        <taxon>Bacteria</taxon>
        <taxon>Pseudomonadati</taxon>
        <taxon>Bacteroidota</taxon>
        <taxon>Saprospiria</taxon>
        <taxon>Saprospirales</taxon>
        <taxon>Haliscomenobacteraceae</taxon>
        <taxon>Phaeodactylibacter</taxon>
    </lineage>
</organism>